<name>A0A061SSG8_9RHOB</name>
<evidence type="ECO:0000313" key="2">
    <source>
        <dbReference type="Proteomes" id="UP000027337"/>
    </source>
</evidence>
<organism evidence="1 2">
    <name type="scientific">Sulfitobacter mediterraneus</name>
    <dbReference type="NCBI Taxonomy" id="83219"/>
    <lineage>
        <taxon>Bacteria</taxon>
        <taxon>Pseudomonadati</taxon>
        <taxon>Pseudomonadota</taxon>
        <taxon>Alphaproteobacteria</taxon>
        <taxon>Rhodobacterales</taxon>
        <taxon>Roseobacteraceae</taxon>
        <taxon>Sulfitobacter</taxon>
    </lineage>
</organism>
<dbReference type="AlphaFoldDB" id="A0A061SSG8"/>
<proteinExistence type="predicted"/>
<sequence length="336" mass="39419">MGVFQSYRLRLQRKRWRIRAIRKRGELKRVADRTSQIRPDDLLLFCTQRNEGVRLPYFLDYYREMGIGHFFFVDNDSTDGSAEYLAEQPDVSVWSTRAGYKRARFGMDWLNYLLMKYAHGHWALTVDPDEFLVYPFCDTRPLRALTDWLDASSIKSFSAMLLDMYPKGRIDEQPYYAGQNPIEIASWFDSGNYTMSRNPLFTNLWIQGGPRARMFFKDTPDKAPALNKVPLVKWDKRYAYVSSTHMLLPRGLNQVYDEWGGEKASGALLHTKFIDTFGAKAEEELVRGQHYAGSVEYIAYAQELRENPQLWCKWSERYINWRQLEILGLMSKGNWA</sequence>
<comment type="caution">
    <text evidence="1">The sequence shown here is derived from an EMBL/GenBank/DDBJ whole genome shotgun (WGS) entry which is preliminary data.</text>
</comment>
<protein>
    <submittedName>
        <fullName evidence="1">Glycosyl transferase family 2</fullName>
    </submittedName>
</protein>
<dbReference type="EMBL" id="JEMU01000004">
    <property type="protein sequence ID" value="KAJ03842.1"/>
    <property type="molecule type" value="Genomic_DNA"/>
</dbReference>
<gene>
    <name evidence="1" type="ORF">PM02_05880</name>
</gene>
<reference evidence="1 2" key="1">
    <citation type="journal article" date="2014" name="Genome Announc.">
        <title>Draft Genome Sequences of Two Isolates of the Roseobacter Group, Sulfitobacter sp. Strains 3SOLIMAR09 and 1FIGIMAR09, from Harbors of Mallorca Island (Mediterranean Sea).</title>
        <authorList>
            <person name="Mas-Llado M."/>
            <person name="Pina-Villalonga J.M."/>
            <person name="Brunet-Galmes I."/>
            <person name="Nogales B."/>
            <person name="Bosch R."/>
        </authorList>
    </citation>
    <scope>NUCLEOTIDE SEQUENCE [LARGE SCALE GENOMIC DNA]</scope>
    <source>
        <strain evidence="1 2">1FIGIMAR09</strain>
    </source>
</reference>
<keyword evidence="2" id="KW-1185">Reference proteome</keyword>
<evidence type="ECO:0000313" key="1">
    <source>
        <dbReference type="EMBL" id="KAJ03842.1"/>
    </source>
</evidence>
<dbReference type="Proteomes" id="UP000027337">
    <property type="component" value="Unassembled WGS sequence"/>
</dbReference>
<dbReference type="STRING" id="83219.PM02_05880"/>
<keyword evidence="1" id="KW-0808">Transferase</keyword>
<accession>A0A061SSG8</accession>
<dbReference type="Pfam" id="PF13704">
    <property type="entry name" value="Glyco_tranf_2_4"/>
    <property type="match status" value="1"/>
</dbReference>
<dbReference type="GeneID" id="72439360"/>
<dbReference type="GO" id="GO:0016740">
    <property type="term" value="F:transferase activity"/>
    <property type="evidence" value="ECO:0007669"/>
    <property type="project" value="UniProtKB-KW"/>
</dbReference>
<dbReference type="eggNOG" id="COG0463">
    <property type="taxonomic scope" value="Bacteria"/>
</dbReference>
<dbReference type="RefSeq" id="WP_037906205.1">
    <property type="nucleotide sequence ID" value="NZ_CP068998.1"/>
</dbReference>